<keyword evidence="1" id="KW-0732">Signal</keyword>
<evidence type="ECO:0000313" key="3">
    <source>
        <dbReference type="Proteomes" id="UP000051254"/>
    </source>
</evidence>
<dbReference type="AlphaFoldDB" id="A0A0R0C0I6"/>
<accession>A0A0R0C0I6</accession>
<name>A0A0R0C0I6_9GAMM</name>
<evidence type="ECO:0000313" key="2">
    <source>
        <dbReference type="EMBL" id="KRG58993.1"/>
    </source>
</evidence>
<feature type="signal peptide" evidence="1">
    <location>
        <begin position="1"/>
        <end position="22"/>
    </location>
</feature>
<sequence>MMRSMLSIVFSTVLLAAPALVAAQTTAGPARPATAPAAAPAVADAQQREALARQDAQMSAAAARVAGLIDAGNAGQVWDGAAEVMRKATSRPGFIQAMAADRQRLGAVVQRGQPSVTRVQYAAGGAVPQGVYLNVSFATRFANSAQPVRELVSFRLDEDRTWRVSGYSVRPVGQ</sequence>
<dbReference type="RefSeq" id="WP_057664876.1">
    <property type="nucleotide sequence ID" value="NZ_LDJH01000008.1"/>
</dbReference>
<evidence type="ECO:0000256" key="1">
    <source>
        <dbReference type="SAM" id="SignalP"/>
    </source>
</evidence>
<proteinExistence type="predicted"/>
<comment type="caution">
    <text evidence="2">The sequence shown here is derived from an EMBL/GenBank/DDBJ whole genome shotgun (WGS) entry which is preliminary data.</text>
</comment>
<evidence type="ECO:0008006" key="4">
    <source>
        <dbReference type="Google" id="ProtNLM"/>
    </source>
</evidence>
<keyword evidence="3" id="KW-1185">Reference proteome</keyword>
<dbReference type="Pfam" id="PF13211">
    <property type="entry name" value="DUF4019"/>
    <property type="match status" value="1"/>
</dbReference>
<dbReference type="Proteomes" id="UP000051254">
    <property type="component" value="Unassembled WGS sequence"/>
</dbReference>
<organism evidence="2 3">
    <name type="scientific">Stenotrophomonas koreensis</name>
    <dbReference type="NCBI Taxonomy" id="266128"/>
    <lineage>
        <taxon>Bacteria</taxon>
        <taxon>Pseudomonadati</taxon>
        <taxon>Pseudomonadota</taxon>
        <taxon>Gammaproteobacteria</taxon>
        <taxon>Lysobacterales</taxon>
        <taxon>Lysobacteraceae</taxon>
        <taxon>Stenotrophomonas</taxon>
    </lineage>
</organism>
<gene>
    <name evidence="2" type="ORF">ABB25_05425</name>
</gene>
<dbReference type="OrthoDB" id="8929305at2"/>
<protein>
    <recommendedName>
        <fullName evidence="4">DUF4019 domain-containing protein</fullName>
    </recommendedName>
</protein>
<dbReference type="EMBL" id="LDJH01000008">
    <property type="protein sequence ID" value="KRG58993.1"/>
    <property type="molecule type" value="Genomic_DNA"/>
</dbReference>
<dbReference type="STRING" id="266128.ABB25_05425"/>
<dbReference type="PATRIC" id="fig|266128.3.peg.2746"/>
<feature type="chain" id="PRO_5006393323" description="DUF4019 domain-containing protein" evidence="1">
    <location>
        <begin position="23"/>
        <end position="174"/>
    </location>
</feature>
<reference evidence="2 3" key="1">
    <citation type="submission" date="2015-05" db="EMBL/GenBank/DDBJ databases">
        <title>Genome sequencing and analysis of members of genus Stenotrophomonas.</title>
        <authorList>
            <person name="Patil P.P."/>
            <person name="Midha S."/>
            <person name="Patil P.B."/>
        </authorList>
    </citation>
    <scope>NUCLEOTIDE SEQUENCE [LARGE SCALE GENOMIC DNA]</scope>
    <source>
        <strain evidence="2 3">DSM 17805</strain>
    </source>
</reference>
<dbReference type="InterPro" id="IPR025091">
    <property type="entry name" value="DUF4019"/>
</dbReference>